<dbReference type="Gene3D" id="2.60.40.420">
    <property type="entry name" value="Cupredoxins - blue copper proteins"/>
    <property type="match status" value="1"/>
</dbReference>
<evidence type="ECO:0000256" key="1">
    <source>
        <dbReference type="SAM" id="MobiDB-lite"/>
    </source>
</evidence>
<dbReference type="PANTHER" id="PTHR34662:SF3">
    <property type="entry name" value="OS04G0422700 PROTEIN"/>
    <property type="match status" value="1"/>
</dbReference>
<evidence type="ECO:0000259" key="2">
    <source>
        <dbReference type="PROSITE" id="PS51485"/>
    </source>
</evidence>
<feature type="domain" description="Phytocyanin" evidence="2">
    <location>
        <begin position="1"/>
        <end position="92"/>
    </location>
</feature>
<gene>
    <name evidence="3" type="ORF">H6P81_015617</name>
</gene>
<keyword evidence="4" id="KW-1185">Reference proteome</keyword>
<dbReference type="AlphaFoldDB" id="A0AAV7E664"/>
<comment type="caution">
    <text evidence="3">The sequence shown here is derived from an EMBL/GenBank/DDBJ whole genome shotgun (WGS) entry which is preliminary data.</text>
</comment>
<dbReference type="InterPro" id="IPR008972">
    <property type="entry name" value="Cupredoxin"/>
</dbReference>
<dbReference type="EMBL" id="JAINDJ010000006">
    <property type="protein sequence ID" value="KAG9444277.1"/>
    <property type="molecule type" value="Genomic_DNA"/>
</dbReference>
<feature type="region of interest" description="Disordered" evidence="1">
    <location>
        <begin position="92"/>
        <end position="166"/>
    </location>
</feature>
<proteinExistence type="predicted"/>
<evidence type="ECO:0000313" key="3">
    <source>
        <dbReference type="EMBL" id="KAG9444277.1"/>
    </source>
</evidence>
<sequence length="211" mass="22777">MTEWKNPTVHVGDTLIFKHKKGPYNHLHIFRNKRAFDLCNFSQSVLLNDDGANSDSFTWHPWKPGYFYFSYNNGTSAGACREGEKVTVRVTRRQPEADTSPSPSPSSEEAPPPSAGGSFRSSPALPWRKLVPSANAPGASPPAAAPVARPDSGGGIPFITSNPAVPLPTGETDAATIRPLPTSGAVRHHSQVLRSVQAHLGTFMFVLYILC</sequence>
<dbReference type="GO" id="GO:0009055">
    <property type="term" value="F:electron transfer activity"/>
    <property type="evidence" value="ECO:0007669"/>
    <property type="project" value="InterPro"/>
</dbReference>
<dbReference type="PANTHER" id="PTHR34662">
    <property type="entry name" value="OS04G0422700 PROTEIN"/>
    <property type="match status" value="1"/>
</dbReference>
<organism evidence="3 4">
    <name type="scientific">Aristolochia fimbriata</name>
    <name type="common">White veined hardy Dutchman's pipe vine</name>
    <dbReference type="NCBI Taxonomy" id="158543"/>
    <lineage>
        <taxon>Eukaryota</taxon>
        <taxon>Viridiplantae</taxon>
        <taxon>Streptophyta</taxon>
        <taxon>Embryophyta</taxon>
        <taxon>Tracheophyta</taxon>
        <taxon>Spermatophyta</taxon>
        <taxon>Magnoliopsida</taxon>
        <taxon>Magnoliidae</taxon>
        <taxon>Piperales</taxon>
        <taxon>Aristolochiaceae</taxon>
        <taxon>Aristolochia</taxon>
    </lineage>
</organism>
<reference evidence="3 4" key="1">
    <citation type="submission" date="2021-07" db="EMBL/GenBank/DDBJ databases">
        <title>The Aristolochia fimbriata genome: insights into angiosperm evolution, floral development and chemical biosynthesis.</title>
        <authorList>
            <person name="Jiao Y."/>
        </authorList>
    </citation>
    <scope>NUCLEOTIDE SEQUENCE [LARGE SCALE GENOMIC DNA]</scope>
    <source>
        <strain evidence="3">IBCAS-2021</strain>
        <tissue evidence="3">Leaf</tissue>
    </source>
</reference>
<accession>A0AAV7E664</accession>
<dbReference type="SUPFAM" id="SSF49503">
    <property type="entry name" value="Cupredoxins"/>
    <property type="match status" value="1"/>
</dbReference>
<protein>
    <recommendedName>
        <fullName evidence="2">Phytocyanin domain-containing protein</fullName>
    </recommendedName>
</protein>
<evidence type="ECO:0000313" key="4">
    <source>
        <dbReference type="Proteomes" id="UP000825729"/>
    </source>
</evidence>
<name>A0AAV7E664_ARIFI</name>
<dbReference type="PROSITE" id="PS51485">
    <property type="entry name" value="PHYTOCYANIN"/>
    <property type="match status" value="1"/>
</dbReference>
<dbReference type="Proteomes" id="UP000825729">
    <property type="component" value="Unassembled WGS sequence"/>
</dbReference>
<dbReference type="InterPro" id="IPR003245">
    <property type="entry name" value="Phytocyanin_dom"/>
</dbReference>